<accession>A0A5R9KTE5</accession>
<dbReference type="InterPro" id="IPR025285">
    <property type="entry name" value="DUF4145"/>
</dbReference>
<dbReference type="RefSeq" id="WP_138367863.1">
    <property type="nucleotide sequence ID" value="NZ_VCEJ01000005.1"/>
</dbReference>
<organism evidence="2 3">
    <name type="scientific">Dyadobacter luticola</name>
    <dbReference type="NCBI Taxonomy" id="1979387"/>
    <lineage>
        <taxon>Bacteria</taxon>
        <taxon>Pseudomonadati</taxon>
        <taxon>Bacteroidota</taxon>
        <taxon>Cytophagia</taxon>
        <taxon>Cytophagales</taxon>
        <taxon>Spirosomataceae</taxon>
        <taxon>Dyadobacter</taxon>
    </lineage>
</organism>
<dbReference type="EMBL" id="VCEJ01000005">
    <property type="protein sequence ID" value="TLU99575.1"/>
    <property type="molecule type" value="Genomic_DNA"/>
</dbReference>
<gene>
    <name evidence="2" type="ORF">FEN17_23770</name>
</gene>
<proteinExistence type="predicted"/>
<sequence length="215" mass="25053">MYIQDSQGEMIELNGLPDECPFCHNKITPISLSNRRHFRKIWVFMQCPSENCHETFIAYYEYVTASECWLFTRKTSIGNVITKKFNEQINGISPSFSTIYNEAYFAEQHDLLEICGVGYRKALEFLIKDYAKINHPGKELIIEGKLLAQCIGEFVADEKIKAVAKRAVWLGNDETHYVKKWQGKNLEDLKKLIDLTVHWIEMEELTKSFQLDMPD</sequence>
<feature type="domain" description="DUF4145" evidence="1">
    <location>
        <begin position="101"/>
        <end position="192"/>
    </location>
</feature>
<reference evidence="2 3" key="1">
    <citation type="submission" date="2019-05" db="EMBL/GenBank/DDBJ databases">
        <authorList>
            <person name="Qu J.-H."/>
        </authorList>
    </citation>
    <scope>NUCLEOTIDE SEQUENCE [LARGE SCALE GENOMIC DNA]</scope>
    <source>
        <strain evidence="2 3">T17</strain>
    </source>
</reference>
<comment type="caution">
    <text evidence="2">The sequence shown here is derived from an EMBL/GenBank/DDBJ whole genome shotgun (WGS) entry which is preliminary data.</text>
</comment>
<dbReference type="OrthoDB" id="1092260at2"/>
<dbReference type="AlphaFoldDB" id="A0A5R9KTE5"/>
<keyword evidence="3" id="KW-1185">Reference proteome</keyword>
<evidence type="ECO:0000259" key="1">
    <source>
        <dbReference type="Pfam" id="PF13643"/>
    </source>
</evidence>
<name>A0A5R9KTE5_9BACT</name>
<dbReference type="Pfam" id="PF13643">
    <property type="entry name" value="DUF4145"/>
    <property type="match status" value="1"/>
</dbReference>
<evidence type="ECO:0000313" key="2">
    <source>
        <dbReference type="EMBL" id="TLU99575.1"/>
    </source>
</evidence>
<dbReference type="Proteomes" id="UP000306402">
    <property type="component" value="Unassembled WGS sequence"/>
</dbReference>
<protein>
    <submittedName>
        <fullName evidence="2">DUF4145 domain-containing protein</fullName>
    </submittedName>
</protein>
<evidence type="ECO:0000313" key="3">
    <source>
        <dbReference type="Proteomes" id="UP000306402"/>
    </source>
</evidence>